<dbReference type="NCBIfam" id="NF033545">
    <property type="entry name" value="transpos_IS630"/>
    <property type="match status" value="1"/>
</dbReference>
<dbReference type="InterPro" id="IPR009057">
    <property type="entry name" value="Homeodomain-like_sf"/>
</dbReference>
<dbReference type="Gene3D" id="3.30.420.10">
    <property type="entry name" value="Ribonuclease H-like superfamily/Ribonuclease H"/>
    <property type="match status" value="1"/>
</dbReference>
<dbReference type="PANTHER" id="PTHR30347:SF1">
    <property type="entry name" value="MECHANOSENSITIVE CHANNEL MSCK"/>
    <property type="match status" value="1"/>
</dbReference>
<evidence type="ECO:0000259" key="1">
    <source>
        <dbReference type="Pfam" id="PF13358"/>
    </source>
</evidence>
<proteinExistence type="predicted"/>
<evidence type="ECO:0000313" key="2">
    <source>
        <dbReference type="EMBL" id="CAX17164.1"/>
    </source>
</evidence>
<feature type="domain" description="Tc1-like transposase DDE" evidence="1">
    <location>
        <begin position="185"/>
        <end position="329"/>
    </location>
</feature>
<sequence>MAAFYEEVATMARGPKPAHLDLTGDERTRLQGLVRRRNVGQALAQRARIVLACAEPGSTNSGIARALGVSRMSVTTWRARFLAHRLDGLVDLPRSGAPRQVADTEIEQMITRTLESQPENATHWSTRAMARRVGMSQTMVSRIWRAFGLQPHKIEAFKLSTDPAFVDKVRDVVGLYMAPPHRAVVLCVDEKPQIQALTGTAPVMPMRPGQPERQTHDYRRAGTTDLFAALDVQAGRVIGHCARRHRSIEFRAFLDQVEADVPKDLDVHLVLDNAATHKTKLIHDWLLKRPRWHLHFTPTSASWLNLVEGWFALLTRRQLQRGVFETTGDLEAAIHAYIDQTNAEPKPFVWTKSADAILASIKRFCQRTSNSDH</sequence>
<dbReference type="HOGENOM" id="CLU_041125_0_0_5"/>
<accession>C7CND3</accession>
<dbReference type="GO" id="GO:0003676">
    <property type="term" value="F:nucleic acid binding"/>
    <property type="evidence" value="ECO:0007669"/>
    <property type="project" value="InterPro"/>
</dbReference>
<gene>
    <name evidence="2" type="ORF">METD_P2METDI0035</name>
</gene>
<dbReference type="Proteomes" id="UP000008070">
    <property type="component" value="Plasmid p2METDI"/>
</dbReference>
<dbReference type="Pfam" id="PF13565">
    <property type="entry name" value="HTH_32"/>
    <property type="match status" value="1"/>
</dbReference>
<dbReference type="PANTHER" id="PTHR30347">
    <property type="entry name" value="POTASSIUM CHANNEL RELATED"/>
    <property type="match status" value="1"/>
</dbReference>
<organism evidence="2 3">
    <name type="scientific">Methylorubrum extorquens (strain DSM 6343 / CIP 106787 / DM4)</name>
    <name type="common">Methylobacterium extorquens</name>
    <dbReference type="NCBI Taxonomy" id="661410"/>
    <lineage>
        <taxon>Bacteria</taxon>
        <taxon>Pseudomonadati</taxon>
        <taxon>Pseudomonadota</taxon>
        <taxon>Alphaproteobacteria</taxon>
        <taxon>Hyphomicrobiales</taxon>
        <taxon>Methylobacteriaceae</taxon>
        <taxon>Methylorubrum</taxon>
    </lineage>
</organism>
<protein>
    <submittedName>
        <fullName evidence="2">Transposase of ISMex18, IS630 family</fullName>
    </submittedName>
</protein>
<dbReference type="InterPro" id="IPR036397">
    <property type="entry name" value="RNaseH_sf"/>
</dbReference>
<dbReference type="Pfam" id="PF13358">
    <property type="entry name" value="DDE_3"/>
    <property type="match status" value="1"/>
</dbReference>
<dbReference type="KEGG" id="mdi:p2METDI0035"/>
<name>C7CND3_METED</name>
<dbReference type="SUPFAM" id="SSF46689">
    <property type="entry name" value="Homeodomain-like"/>
    <property type="match status" value="1"/>
</dbReference>
<dbReference type="InterPro" id="IPR038717">
    <property type="entry name" value="Tc1-like_DDE_dom"/>
</dbReference>
<keyword evidence="2" id="KW-0614">Plasmid</keyword>
<dbReference type="InterPro" id="IPR052702">
    <property type="entry name" value="MscS-like_channel"/>
</dbReference>
<evidence type="ECO:0000313" key="3">
    <source>
        <dbReference type="Proteomes" id="UP000008070"/>
    </source>
</evidence>
<dbReference type="AlphaFoldDB" id="C7CND3"/>
<dbReference type="EMBL" id="FP103044">
    <property type="protein sequence ID" value="CAX17164.1"/>
    <property type="molecule type" value="Genomic_DNA"/>
</dbReference>
<geneLocation type="plasmid" evidence="2 3">
    <name>p2METDI</name>
</geneLocation>
<dbReference type="InterPro" id="IPR047655">
    <property type="entry name" value="Transpos_IS630-like"/>
</dbReference>
<reference evidence="3" key="1">
    <citation type="journal article" date="2009" name="PLoS ONE">
        <title>Methylobacterium genome sequences: a reference blueprint to investigate microbial metabolism of C1 compounds from natural and industrial sources.</title>
        <authorList>
            <person name="Vuilleumier S."/>
            <person name="Chistoserdova L."/>
            <person name="Lee M.-C."/>
            <person name="Bringel F."/>
            <person name="Lajus A."/>
            <person name="Zhou Y."/>
            <person name="Gourion B."/>
            <person name="Barbe V."/>
            <person name="Chang J."/>
            <person name="Cruveiller S."/>
            <person name="Dossat C."/>
            <person name="Gillett W."/>
            <person name="Gruffaz C."/>
            <person name="Haugen E."/>
            <person name="Hourcade E."/>
            <person name="Levy R."/>
            <person name="Mangenot S."/>
            <person name="Muller E."/>
            <person name="Nadalig T."/>
            <person name="Pagni M."/>
            <person name="Penny C."/>
            <person name="Peyraud R."/>
            <person name="Robinson D.G."/>
            <person name="Roche D."/>
            <person name="Rouy Z."/>
            <person name="Saenampechek C."/>
            <person name="Salvignol G."/>
            <person name="Vallenet D."/>
            <person name="Wu Z."/>
            <person name="Marx C.J."/>
            <person name="Vorholt J.A."/>
            <person name="Olson M.V."/>
            <person name="Kaul R."/>
            <person name="Weissenbach J."/>
            <person name="Medigue C."/>
            <person name="Lidstrom M.E."/>
        </authorList>
    </citation>
    <scope>NUCLEOTIDE SEQUENCE [LARGE SCALE GENOMIC DNA]</scope>
    <source>
        <strain evidence="3">DSM 6343 / CIP 106787 / DM4</strain>
        <plasmid evidence="3">p2METDI</plasmid>
    </source>
</reference>